<proteinExistence type="inferred from homology"/>
<keyword evidence="1" id="KW-0233">DNA recombination</keyword>
<dbReference type="GO" id="GO:0016787">
    <property type="term" value="F:hydrolase activity"/>
    <property type="evidence" value="ECO:0007669"/>
    <property type="project" value="UniProtKB-KW"/>
</dbReference>
<dbReference type="GO" id="GO:0006281">
    <property type="term" value="P:DNA repair"/>
    <property type="evidence" value="ECO:0007669"/>
    <property type="project" value="UniProtKB-KW"/>
</dbReference>
<dbReference type="PANTHER" id="PTHR10492">
    <property type="match status" value="1"/>
</dbReference>
<keyword evidence="1" id="KW-0347">Helicase</keyword>
<feature type="compositionally biased region" description="Basic and acidic residues" evidence="2">
    <location>
        <begin position="286"/>
        <end position="305"/>
    </location>
</feature>
<comment type="cofactor">
    <cofactor evidence="1">
        <name>Mg(2+)</name>
        <dbReference type="ChEBI" id="CHEBI:18420"/>
    </cofactor>
</comment>
<dbReference type="GO" id="GO:0043139">
    <property type="term" value="F:5'-3' DNA helicase activity"/>
    <property type="evidence" value="ECO:0007669"/>
    <property type="project" value="UniProtKB-EC"/>
</dbReference>
<keyword evidence="1" id="KW-0378">Hydrolase</keyword>
<keyword evidence="1" id="KW-0067">ATP-binding</keyword>
<feature type="region of interest" description="Disordered" evidence="2">
    <location>
        <begin position="281"/>
        <end position="305"/>
    </location>
</feature>
<comment type="caution">
    <text evidence="4">The sequence shown here is derived from an EMBL/GenBank/DDBJ whole genome shotgun (WGS) entry which is preliminary data.</text>
</comment>
<dbReference type="Gene3D" id="3.40.50.300">
    <property type="entry name" value="P-loop containing nucleotide triphosphate hydrolases"/>
    <property type="match status" value="1"/>
</dbReference>
<accession>A0AA36M848</accession>
<keyword evidence="5" id="KW-1185">Reference proteome</keyword>
<evidence type="ECO:0000256" key="1">
    <source>
        <dbReference type="RuleBase" id="RU363044"/>
    </source>
</evidence>
<keyword evidence="1" id="KW-0547">Nucleotide-binding</keyword>
<dbReference type="GO" id="GO:0005524">
    <property type="term" value="F:ATP binding"/>
    <property type="evidence" value="ECO:0007669"/>
    <property type="project" value="UniProtKB-KW"/>
</dbReference>
<name>A0AA36M848_CYLNA</name>
<dbReference type="GO" id="GO:0006310">
    <property type="term" value="P:DNA recombination"/>
    <property type="evidence" value="ECO:0007669"/>
    <property type="project" value="UniProtKB-KW"/>
</dbReference>
<comment type="similarity">
    <text evidence="1">Belongs to the helicase family.</text>
</comment>
<dbReference type="InterPro" id="IPR010285">
    <property type="entry name" value="DNA_helicase_pif1-like_DEAD"/>
</dbReference>
<evidence type="ECO:0000256" key="2">
    <source>
        <dbReference type="SAM" id="MobiDB-lite"/>
    </source>
</evidence>
<dbReference type="InterPro" id="IPR027417">
    <property type="entry name" value="P-loop_NTPase"/>
</dbReference>
<dbReference type="Proteomes" id="UP001176961">
    <property type="component" value="Unassembled WGS sequence"/>
</dbReference>
<dbReference type="SUPFAM" id="SSF52540">
    <property type="entry name" value="P-loop containing nucleoside triphosphate hydrolases"/>
    <property type="match status" value="1"/>
</dbReference>
<dbReference type="EC" id="5.6.2.3" evidence="1"/>
<comment type="catalytic activity">
    <reaction evidence="1">
        <text>ATP + H2O = ADP + phosphate + H(+)</text>
        <dbReference type="Rhea" id="RHEA:13065"/>
        <dbReference type="ChEBI" id="CHEBI:15377"/>
        <dbReference type="ChEBI" id="CHEBI:15378"/>
        <dbReference type="ChEBI" id="CHEBI:30616"/>
        <dbReference type="ChEBI" id="CHEBI:43474"/>
        <dbReference type="ChEBI" id="CHEBI:456216"/>
        <dbReference type="EC" id="5.6.2.3"/>
    </reaction>
</comment>
<keyword evidence="1" id="KW-0234">DNA repair</keyword>
<gene>
    <name evidence="4" type="ORF">CYNAS_LOCUS12230</name>
</gene>
<keyword evidence="1" id="KW-0227">DNA damage</keyword>
<dbReference type="PANTHER" id="PTHR10492:SF57">
    <property type="entry name" value="ATP-DEPENDENT DNA HELICASE"/>
    <property type="match status" value="1"/>
</dbReference>
<dbReference type="AlphaFoldDB" id="A0AA36M848"/>
<organism evidence="4 5">
    <name type="scientific">Cylicocyclus nassatus</name>
    <name type="common">Nematode worm</name>
    <dbReference type="NCBI Taxonomy" id="53992"/>
    <lineage>
        <taxon>Eukaryota</taxon>
        <taxon>Metazoa</taxon>
        <taxon>Ecdysozoa</taxon>
        <taxon>Nematoda</taxon>
        <taxon>Chromadorea</taxon>
        <taxon>Rhabditida</taxon>
        <taxon>Rhabditina</taxon>
        <taxon>Rhabditomorpha</taxon>
        <taxon>Strongyloidea</taxon>
        <taxon>Strongylidae</taxon>
        <taxon>Cylicocyclus</taxon>
    </lineage>
</organism>
<dbReference type="GO" id="GO:0000723">
    <property type="term" value="P:telomere maintenance"/>
    <property type="evidence" value="ECO:0007669"/>
    <property type="project" value="InterPro"/>
</dbReference>
<sequence length="305" mass="34864">MLRDVDVIVWDEISMQTRYAVECVDRLLRDVAAPDNRSQPFGGVVMVFGGDWCQFLPVIPGATKVDTIHATLKLSALWDSMQVLVLDENMRLYPGEEDHAAWLRAVGEGRNLKGDGSIDIPTEMCMESEEDVIKWMYSEEVLRSPQLMGKMALLTVRNCDALELNEKVLNMTSGDLIEIYAIDTPLTEEEGTVGMPCEDEEFLHDLTPPGMPESIISYTSMDSFEFSVHYSDSPLTSEDKQVLKVAEEAKKSDDKRAFLLNWLKENEKIWLNSNERKAHIRRKERIRKEREENEKQEKKKSGEAN</sequence>
<evidence type="ECO:0000313" key="5">
    <source>
        <dbReference type="Proteomes" id="UP001176961"/>
    </source>
</evidence>
<dbReference type="EMBL" id="CATQJL010000223">
    <property type="protein sequence ID" value="CAJ0600247.1"/>
    <property type="molecule type" value="Genomic_DNA"/>
</dbReference>
<feature type="domain" description="DNA helicase Pif1-like DEAD-box helicase" evidence="3">
    <location>
        <begin position="3"/>
        <end position="110"/>
    </location>
</feature>
<evidence type="ECO:0000259" key="3">
    <source>
        <dbReference type="Pfam" id="PF05970"/>
    </source>
</evidence>
<evidence type="ECO:0000313" key="4">
    <source>
        <dbReference type="EMBL" id="CAJ0600247.1"/>
    </source>
</evidence>
<reference evidence="4" key="1">
    <citation type="submission" date="2023-07" db="EMBL/GenBank/DDBJ databases">
        <authorList>
            <consortium name="CYATHOMIX"/>
        </authorList>
    </citation>
    <scope>NUCLEOTIDE SEQUENCE</scope>
    <source>
        <strain evidence="4">N/A</strain>
    </source>
</reference>
<dbReference type="Pfam" id="PF05970">
    <property type="entry name" value="PIF1"/>
    <property type="match status" value="1"/>
</dbReference>
<protein>
    <recommendedName>
        <fullName evidence="1">ATP-dependent DNA helicase</fullName>
        <ecNumber evidence="1">5.6.2.3</ecNumber>
    </recommendedName>
</protein>